<keyword evidence="3" id="KW-0804">Transcription</keyword>
<dbReference type="EMBL" id="FMAC01000004">
    <property type="protein sequence ID" value="SCB23470.1"/>
    <property type="molecule type" value="Genomic_DNA"/>
</dbReference>
<dbReference type="InterPro" id="IPR011991">
    <property type="entry name" value="ArsR-like_HTH"/>
</dbReference>
<dbReference type="RefSeq" id="WP_075853710.1">
    <property type="nucleotide sequence ID" value="NZ_FMAC01000004.1"/>
</dbReference>
<dbReference type="Proteomes" id="UP000186228">
    <property type="component" value="Unassembled WGS sequence"/>
</dbReference>
<keyword evidence="2 5" id="KW-0238">DNA-binding</keyword>
<keyword evidence="6" id="KW-1185">Reference proteome</keyword>
<reference evidence="6" key="1">
    <citation type="submission" date="2016-08" db="EMBL/GenBank/DDBJ databases">
        <authorList>
            <person name="Varghese N."/>
            <person name="Submissions Spin"/>
        </authorList>
    </citation>
    <scope>NUCLEOTIDE SEQUENCE [LARGE SCALE GENOMIC DNA]</scope>
    <source>
        <strain evidence="6">CCBAU 57015</strain>
    </source>
</reference>
<evidence type="ECO:0000313" key="6">
    <source>
        <dbReference type="Proteomes" id="UP000186228"/>
    </source>
</evidence>
<dbReference type="InterPro" id="IPR001845">
    <property type="entry name" value="HTH_ArsR_DNA-bd_dom"/>
</dbReference>
<dbReference type="InterPro" id="IPR036388">
    <property type="entry name" value="WH-like_DNA-bd_sf"/>
</dbReference>
<dbReference type="Gene3D" id="1.10.10.10">
    <property type="entry name" value="Winged helix-like DNA-binding domain superfamily/Winged helix DNA-binding domain"/>
    <property type="match status" value="1"/>
</dbReference>
<dbReference type="SMART" id="SM00418">
    <property type="entry name" value="HTH_ARSR"/>
    <property type="match status" value="1"/>
</dbReference>
<dbReference type="PANTHER" id="PTHR43132">
    <property type="entry name" value="ARSENICAL RESISTANCE OPERON REPRESSOR ARSR-RELATED"/>
    <property type="match status" value="1"/>
</dbReference>
<evidence type="ECO:0000259" key="4">
    <source>
        <dbReference type="PROSITE" id="PS50987"/>
    </source>
</evidence>
<proteinExistence type="predicted"/>
<dbReference type="OrthoDB" id="194599at2"/>
<dbReference type="InterPro" id="IPR036390">
    <property type="entry name" value="WH_DNA-bd_sf"/>
</dbReference>
<dbReference type="PRINTS" id="PR00778">
    <property type="entry name" value="HTHARSR"/>
</dbReference>
<dbReference type="STRING" id="52131.GA0061100_104498"/>
<dbReference type="CDD" id="cd00090">
    <property type="entry name" value="HTH_ARSR"/>
    <property type="match status" value="1"/>
</dbReference>
<dbReference type="PANTHER" id="PTHR43132:SF2">
    <property type="entry name" value="ARSENICAL RESISTANCE OPERON REPRESSOR ARSR-RELATED"/>
    <property type="match status" value="1"/>
</dbReference>
<evidence type="ECO:0000256" key="3">
    <source>
        <dbReference type="ARBA" id="ARBA00023163"/>
    </source>
</evidence>
<protein>
    <submittedName>
        <fullName evidence="5">DNA-binding transcriptional regulator, ArsR family</fullName>
    </submittedName>
</protein>
<evidence type="ECO:0000256" key="1">
    <source>
        <dbReference type="ARBA" id="ARBA00023015"/>
    </source>
</evidence>
<dbReference type="GO" id="GO:0003700">
    <property type="term" value="F:DNA-binding transcription factor activity"/>
    <property type="evidence" value="ECO:0007669"/>
    <property type="project" value="InterPro"/>
</dbReference>
<dbReference type="GO" id="GO:0003677">
    <property type="term" value="F:DNA binding"/>
    <property type="evidence" value="ECO:0007669"/>
    <property type="project" value="UniProtKB-KW"/>
</dbReference>
<gene>
    <name evidence="5" type="ORF">GA0061100_104498</name>
</gene>
<organism evidence="5 6">
    <name type="scientific">Rhizobium hainanense</name>
    <dbReference type="NCBI Taxonomy" id="52131"/>
    <lineage>
        <taxon>Bacteria</taxon>
        <taxon>Pseudomonadati</taxon>
        <taxon>Pseudomonadota</taxon>
        <taxon>Alphaproteobacteria</taxon>
        <taxon>Hyphomicrobiales</taxon>
        <taxon>Rhizobiaceae</taxon>
        <taxon>Rhizobium/Agrobacterium group</taxon>
        <taxon>Rhizobium</taxon>
    </lineage>
</organism>
<evidence type="ECO:0000313" key="5">
    <source>
        <dbReference type="EMBL" id="SCB23470.1"/>
    </source>
</evidence>
<dbReference type="PROSITE" id="PS50987">
    <property type="entry name" value="HTH_ARSR_2"/>
    <property type="match status" value="1"/>
</dbReference>
<dbReference type="Pfam" id="PF01022">
    <property type="entry name" value="HTH_5"/>
    <property type="match status" value="1"/>
</dbReference>
<accession>A0A1C3V6N4</accession>
<evidence type="ECO:0000256" key="2">
    <source>
        <dbReference type="ARBA" id="ARBA00023125"/>
    </source>
</evidence>
<keyword evidence="1" id="KW-0805">Transcription regulation</keyword>
<sequence length="112" mass="12615">MSSSLPQSGEAERDVEEMTDRARKASALLKALSHETRLAILFMLAKHEKTVMELEALLDLPQAVVSQHLARLRLDKLVDTRREGRLIHYAVARSEICAVVDSLQKAFCQSDR</sequence>
<name>A0A1C3V6N4_9HYPH</name>
<feature type="domain" description="HTH arsR-type" evidence="4">
    <location>
        <begin position="17"/>
        <end position="111"/>
    </location>
</feature>
<dbReference type="InterPro" id="IPR051011">
    <property type="entry name" value="Metal_resp_trans_reg"/>
</dbReference>
<dbReference type="SUPFAM" id="SSF46785">
    <property type="entry name" value="Winged helix' DNA-binding domain"/>
    <property type="match status" value="1"/>
</dbReference>
<dbReference type="NCBIfam" id="NF033788">
    <property type="entry name" value="HTH_metalloreg"/>
    <property type="match status" value="1"/>
</dbReference>
<dbReference type="AlphaFoldDB" id="A0A1C3V6N4"/>